<evidence type="ECO:0000313" key="8">
    <source>
        <dbReference type="Proteomes" id="UP001596037"/>
    </source>
</evidence>
<evidence type="ECO:0000256" key="5">
    <source>
        <dbReference type="ARBA" id="ARBA00023136"/>
    </source>
</evidence>
<keyword evidence="4 6" id="KW-1133">Transmembrane helix</keyword>
<dbReference type="EMBL" id="JBHSMF010000002">
    <property type="protein sequence ID" value="MFC5496259.1"/>
    <property type="molecule type" value="Genomic_DNA"/>
</dbReference>
<keyword evidence="8" id="KW-1185">Reference proteome</keyword>
<dbReference type="CDD" id="cd06581">
    <property type="entry name" value="TM_PBP1_LivM_like"/>
    <property type="match status" value="1"/>
</dbReference>
<keyword evidence="3 6" id="KW-0812">Transmembrane</keyword>
<protein>
    <submittedName>
        <fullName evidence="7">Branched-chain amino acid ABC transporter permease</fullName>
    </submittedName>
</protein>
<organism evidence="7 8">
    <name type="scientific">Caenimonas terrae</name>
    <dbReference type="NCBI Taxonomy" id="696074"/>
    <lineage>
        <taxon>Bacteria</taxon>
        <taxon>Pseudomonadati</taxon>
        <taxon>Pseudomonadota</taxon>
        <taxon>Betaproteobacteria</taxon>
        <taxon>Burkholderiales</taxon>
        <taxon>Comamonadaceae</taxon>
        <taxon>Caenimonas</taxon>
    </lineage>
</organism>
<evidence type="ECO:0000256" key="1">
    <source>
        <dbReference type="ARBA" id="ARBA00004651"/>
    </source>
</evidence>
<evidence type="ECO:0000256" key="4">
    <source>
        <dbReference type="ARBA" id="ARBA00022989"/>
    </source>
</evidence>
<evidence type="ECO:0000256" key="3">
    <source>
        <dbReference type="ARBA" id="ARBA00022692"/>
    </source>
</evidence>
<name>A0ABW0N6H2_9BURK</name>
<comment type="subcellular location">
    <subcellularLocation>
        <location evidence="1">Cell membrane</location>
        <topology evidence="1">Multi-pass membrane protein</topology>
    </subcellularLocation>
</comment>
<feature type="transmembrane region" description="Helical" evidence="6">
    <location>
        <begin position="20"/>
        <end position="40"/>
    </location>
</feature>
<evidence type="ECO:0000256" key="6">
    <source>
        <dbReference type="SAM" id="Phobius"/>
    </source>
</evidence>
<dbReference type="InterPro" id="IPR001851">
    <property type="entry name" value="ABC_transp_permease"/>
</dbReference>
<reference evidence="8" key="1">
    <citation type="journal article" date="2019" name="Int. J. Syst. Evol. Microbiol.">
        <title>The Global Catalogue of Microorganisms (GCM) 10K type strain sequencing project: providing services to taxonomists for standard genome sequencing and annotation.</title>
        <authorList>
            <consortium name="The Broad Institute Genomics Platform"/>
            <consortium name="The Broad Institute Genome Sequencing Center for Infectious Disease"/>
            <person name="Wu L."/>
            <person name="Ma J."/>
        </authorList>
    </citation>
    <scope>NUCLEOTIDE SEQUENCE [LARGE SCALE GENOMIC DNA]</scope>
    <source>
        <strain evidence="8">CCUG 57401</strain>
    </source>
</reference>
<proteinExistence type="predicted"/>
<dbReference type="Pfam" id="PF02653">
    <property type="entry name" value="BPD_transp_2"/>
    <property type="match status" value="1"/>
</dbReference>
<keyword evidence="2" id="KW-1003">Cell membrane</keyword>
<evidence type="ECO:0000256" key="2">
    <source>
        <dbReference type="ARBA" id="ARBA00022475"/>
    </source>
</evidence>
<feature type="transmembrane region" description="Helical" evidence="6">
    <location>
        <begin position="292"/>
        <end position="314"/>
    </location>
</feature>
<feature type="transmembrane region" description="Helical" evidence="6">
    <location>
        <begin position="209"/>
        <end position="235"/>
    </location>
</feature>
<comment type="caution">
    <text evidence="7">The sequence shown here is derived from an EMBL/GenBank/DDBJ whole genome shotgun (WGS) entry which is preliminary data.</text>
</comment>
<feature type="transmembrane region" description="Helical" evidence="6">
    <location>
        <begin position="120"/>
        <end position="141"/>
    </location>
</feature>
<dbReference type="InterPro" id="IPR043428">
    <property type="entry name" value="LivM-like"/>
</dbReference>
<dbReference type="PANTHER" id="PTHR30482:SF17">
    <property type="entry name" value="ABC TRANSPORTER ATP-BINDING PROTEIN"/>
    <property type="match status" value="1"/>
</dbReference>
<dbReference type="Proteomes" id="UP001596037">
    <property type="component" value="Unassembled WGS sequence"/>
</dbReference>
<evidence type="ECO:0000313" key="7">
    <source>
        <dbReference type="EMBL" id="MFC5496259.1"/>
    </source>
</evidence>
<dbReference type="RefSeq" id="WP_376848286.1">
    <property type="nucleotide sequence ID" value="NZ_JBHSMF010000002.1"/>
</dbReference>
<keyword evidence="5 6" id="KW-0472">Membrane</keyword>
<feature type="transmembrane region" description="Helical" evidence="6">
    <location>
        <begin position="93"/>
        <end position="113"/>
    </location>
</feature>
<gene>
    <name evidence="7" type="ORF">ACFPOE_01815</name>
</gene>
<sequence>MSAPDRPEGAFAASTAWRWLPLGIVVLLALLPFAVGEYFVNLASQVVIAVVFASSLNLLVGYGGLTSLGHAAFLGISAYTSAWLTTRMGLGHAVTAPAALMVTTAMGMLFGWISLRASGLGFLMLTLALSQIVWGLGYRLVSVTNGDNGISGLTRPHPFGWDLDISSNYYWFSLAIGCLCVYLMKRLIESPFGASLRGTRDQPRRMAALGYHVWAIRWTTFVASSFFAGVAGLLYVYFHKYIHPSVTAVPVSAEALLSVIAGGAGTVYGPALGALLVVVLKNYASAFIERWNMMLGLVFLFIVVFMPAGLVAGLSSARRRLSRGRA</sequence>
<dbReference type="PANTHER" id="PTHR30482">
    <property type="entry name" value="HIGH-AFFINITY BRANCHED-CHAIN AMINO ACID TRANSPORT SYSTEM PERMEASE"/>
    <property type="match status" value="1"/>
</dbReference>
<accession>A0ABW0N6H2</accession>
<feature type="transmembrane region" description="Helical" evidence="6">
    <location>
        <begin position="255"/>
        <end position="280"/>
    </location>
</feature>
<feature type="transmembrane region" description="Helical" evidence="6">
    <location>
        <begin position="47"/>
        <end position="73"/>
    </location>
</feature>